<dbReference type="PROSITE" id="PS01240">
    <property type="entry name" value="PNP_MTAP_2"/>
    <property type="match status" value="1"/>
</dbReference>
<feature type="binding site" evidence="4">
    <location>
        <begin position="59"/>
        <end position="60"/>
    </location>
    <ligand>
        <name>phosphate</name>
        <dbReference type="ChEBI" id="CHEBI:43474"/>
    </ligand>
</feature>
<dbReference type="HOGENOM" id="CLU_054456_0_1_12"/>
<evidence type="ECO:0000259" key="5">
    <source>
        <dbReference type="Pfam" id="PF01048"/>
    </source>
</evidence>
<keyword evidence="7" id="KW-1185">Reference proteome</keyword>
<dbReference type="PANTHER" id="PTHR42679">
    <property type="entry name" value="S-METHYL-5'-THIOADENOSINE PHOSPHORYLASE"/>
    <property type="match status" value="1"/>
</dbReference>
<dbReference type="HAMAP" id="MF_01963">
    <property type="entry name" value="MTAP"/>
    <property type="match status" value="1"/>
</dbReference>
<feature type="binding site" evidence="4">
    <location>
        <begin position="214"/>
        <end position="216"/>
    </location>
    <ligand>
        <name>substrate</name>
    </ligand>
</feature>
<evidence type="ECO:0000313" key="7">
    <source>
        <dbReference type="Proteomes" id="UP000006048"/>
    </source>
</evidence>
<protein>
    <recommendedName>
        <fullName evidence="4">S-methyl-5'-thioadenosine phosphorylase</fullName>
        <ecNumber evidence="4">2.4.2.28</ecNumber>
    </recommendedName>
    <alternativeName>
        <fullName evidence="4">5'-methylthioadenosine phosphorylase</fullName>
        <shortName evidence="4">MTA phosphorylase</shortName>
        <shortName evidence="4">MTAP</shortName>
    </alternativeName>
</protein>
<dbReference type="InterPro" id="IPR000845">
    <property type="entry name" value="Nucleoside_phosphorylase_d"/>
</dbReference>
<dbReference type="GO" id="GO:0005829">
    <property type="term" value="C:cytosol"/>
    <property type="evidence" value="ECO:0007669"/>
    <property type="project" value="TreeGrafter"/>
</dbReference>
<dbReference type="GO" id="GO:0017061">
    <property type="term" value="F:S-methyl-5-thioadenosine phosphorylase activity"/>
    <property type="evidence" value="ECO:0007669"/>
    <property type="project" value="UniProtKB-UniRule"/>
</dbReference>
<dbReference type="KEGG" id="tpx:Turpa_0132"/>
<dbReference type="PANTHER" id="PTHR42679:SF2">
    <property type="entry name" value="S-METHYL-5'-THIOADENOSINE PHOSPHORYLASE"/>
    <property type="match status" value="1"/>
</dbReference>
<comment type="pathway">
    <text evidence="4">Amino-acid biosynthesis; L-methionine biosynthesis via salvage pathway; S-methyl-5-thio-alpha-D-ribose 1-phosphate from S-methyl-5'-thioadenosine (phosphorylase route): step 1/1.</text>
</comment>
<dbReference type="Proteomes" id="UP000006048">
    <property type="component" value="Chromosome"/>
</dbReference>
<dbReference type="EMBL" id="CP002959">
    <property type="protein sequence ID" value="AFM10794.1"/>
    <property type="molecule type" value="Genomic_DNA"/>
</dbReference>
<dbReference type="NCBIfam" id="TIGR01694">
    <property type="entry name" value="MTAP"/>
    <property type="match status" value="1"/>
</dbReference>
<dbReference type="PATRIC" id="fig|869212.3.peg.91"/>
<dbReference type="STRING" id="869212.Turpa_0132"/>
<evidence type="ECO:0000256" key="2">
    <source>
        <dbReference type="ARBA" id="ARBA00022679"/>
    </source>
</evidence>
<accession>I4B0I7</accession>
<organism evidence="6 7">
    <name type="scientific">Turneriella parva (strain ATCC BAA-1111 / DSM 21527 / NCTC 11395 / H)</name>
    <name type="common">Leptospira parva</name>
    <dbReference type="NCBI Taxonomy" id="869212"/>
    <lineage>
        <taxon>Bacteria</taxon>
        <taxon>Pseudomonadati</taxon>
        <taxon>Spirochaetota</taxon>
        <taxon>Spirochaetia</taxon>
        <taxon>Leptospirales</taxon>
        <taxon>Leptospiraceae</taxon>
        <taxon>Turneriella</taxon>
    </lineage>
</organism>
<comment type="subunit">
    <text evidence="4">Homohexamer. Dimer of a homotrimer.</text>
</comment>
<comment type="catalytic activity">
    <reaction evidence="4">
        <text>S-methyl-5'-thioadenosine + phosphate = 5-(methylsulfanyl)-alpha-D-ribose 1-phosphate + adenine</text>
        <dbReference type="Rhea" id="RHEA:11852"/>
        <dbReference type="ChEBI" id="CHEBI:16708"/>
        <dbReference type="ChEBI" id="CHEBI:17509"/>
        <dbReference type="ChEBI" id="CHEBI:43474"/>
        <dbReference type="ChEBI" id="CHEBI:58533"/>
        <dbReference type="EC" id="2.4.2.28"/>
    </reaction>
</comment>
<dbReference type="UniPathway" id="UPA00904">
    <property type="reaction ID" value="UER00873"/>
</dbReference>
<feature type="binding site" evidence="4">
    <location>
        <begin position="92"/>
        <end position="93"/>
    </location>
    <ligand>
        <name>phosphate</name>
        <dbReference type="ChEBI" id="CHEBI:43474"/>
    </ligand>
</feature>
<dbReference type="AlphaFoldDB" id="I4B0I7"/>
<dbReference type="GO" id="GO:0006166">
    <property type="term" value="P:purine ribonucleoside salvage"/>
    <property type="evidence" value="ECO:0007669"/>
    <property type="project" value="UniProtKB-KW"/>
</dbReference>
<dbReference type="Gene3D" id="3.40.50.1580">
    <property type="entry name" value="Nucleoside phosphorylase domain"/>
    <property type="match status" value="1"/>
</dbReference>
<keyword evidence="1 4" id="KW-0328">Glycosyltransferase</keyword>
<dbReference type="RefSeq" id="WP_014801315.1">
    <property type="nucleotide sequence ID" value="NC_018020.1"/>
</dbReference>
<gene>
    <name evidence="4" type="primary">mtnP</name>
    <name evidence="6" type="ordered locus">Turpa_0132</name>
</gene>
<evidence type="ECO:0000256" key="1">
    <source>
        <dbReference type="ARBA" id="ARBA00022676"/>
    </source>
</evidence>
<reference evidence="6 7" key="1">
    <citation type="submission" date="2012-06" db="EMBL/GenBank/DDBJ databases">
        <title>The complete chromosome of genome of Turneriella parva DSM 21527.</title>
        <authorList>
            <consortium name="US DOE Joint Genome Institute (JGI-PGF)"/>
            <person name="Lucas S."/>
            <person name="Han J."/>
            <person name="Lapidus A."/>
            <person name="Bruce D."/>
            <person name="Goodwin L."/>
            <person name="Pitluck S."/>
            <person name="Peters L."/>
            <person name="Kyrpides N."/>
            <person name="Mavromatis K."/>
            <person name="Ivanova N."/>
            <person name="Mikhailova N."/>
            <person name="Chertkov O."/>
            <person name="Detter J.C."/>
            <person name="Tapia R."/>
            <person name="Han C."/>
            <person name="Land M."/>
            <person name="Hauser L."/>
            <person name="Markowitz V."/>
            <person name="Cheng J.-F."/>
            <person name="Hugenholtz P."/>
            <person name="Woyke T."/>
            <person name="Wu D."/>
            <person name="Gronow S."/>
            <person name="Wellnitz S."/>
            <person name="Brambilla E."/>
            <person name="Klenk H.-P."/>
            <person name="Eisen J.A."/>
        </authorList>
    </citation>
    <scope>NUCLEOTIDE SEQUENCE [LARGE SCALE GENOMIC DNA]</scope>
    <source>
        <strain evidence="7">ATCC BAA-1111 / DSM 21527 / NCTC 11395 / H</strain>
    </source>
</reference>
<feature type="site" description="Important for substrate specificity" evidence="4">
    <location>
        <position position="172"/>
    </location>
</feature>
<dbReference type="CDD" id="cd09010">
    <property type="entry name" value="MTAP_SsMTAPII_like_MTIP"/>
    <property type="match status" value="1"/>
</dbReference>
<dbReference type="SUPFAM" id="SSF53167">
    <property type="entry name" value="Purine and uridine phosphorylases"/>
    <property type="match status" value="1"/>
</dbReference>
<dbReference type="OrthoDB" id="1523230at2"/>
<keyword evidence="3 4" id="KW-0660">Purine salvage</keyword>
<evidence type="ECO:0000256" key="4">
    <source>
        <dbReference type="HAMAP-Rule" id="MF_01963"/>
    </source>
</evidence>
<feature type="domain" description="Nucleoside phosphorylase" evidence="5">
    <location>
        <begin position="7"/>
        <end position="249"/>
    </location>
</feature>
<feature type="binding site" evidence="4">
    <location>
        <position position="190"/>
    </location>
    <ligand>
        <name>substrate</name>
    </ligand>
</feature>
<feature type="binding site" evidence="4">
    <location>
        <position position="191"/>
    </location>
    <ligand>
        <name>phosphate</name>
        <dbReference type="ChEBI" id="CHEBI:43474"/>
    </ligand>
</feature>
<feature type="site" description="Important for substrate specificity" evidence="4">
    <location>
        <position position="227"/>
    </location>
</feature>
<comment type="function">
    <text evidence="4">Catalyzes the reversible phosphorylation of S-methyl-5'-thioadenosine (MTA) to adenine and 5-methylthioribose-1-phosphate. Involved in the breakdown of MTA, a major by-product of polyamine biosynthesis. Responsible for the first step in the methionine salvage pathway after MTA has been generated from S-adenosylmethionine. Has broad substrate specificity with 6-aminopurine nucleosides as preferred substrates.</text>
</comment>
<dbReference type="GO" id="GO:0019509">
    <property type="term" value="P:L-methionine salvage from methylthioadenosine"/>
    <property type="evidence" value="ECO:0007669"/>
    <property type="project" value="UniProtKB-UniRule"/>
</dbReference>
<dbReference type="InterPro" id="IPR018099">
    <property type="entry name" value="Purine_phosphorylase-2_CS"/>
</dbReference>
<keyword evidence="2 4" id="KW-0808">Transferase</keyword>
<dbReference type="InterPro" id="IPR010044">
    <property type="entry name" value="MTAP"/>
</dbReference>
<dbReference type="EC" id="2.4.2.28" evidence="4"/>
<sequence length="293" mass="32089">MKHKADIGIIGGTGVYGVEGMRVTDKVRVKTAWGYPSDEITLAEYHEGDKAITLAFLPRHGKGHFIPPTKIPAHANLAALKMLGCEAVVSFSAVGSLKEEIPPGHFVLPSQVIDRTRHRRDTYFDEGIVVHVSFGDPMDNTLATILAGAIRQLSLPLAENETLICMEGPQFSTRAESKLYKSWGAGIINMSVLPEAKLARELELPYQMICMATDYDSWREHDHAVTADEIMAVVKKNSDNAQKVLKAALPHLAAKKGSLNSLIGSVKFGIITAPEKRPASLRKKYNTVLPGYF</sequence>
<name>I4B0I7_TURPD</name>
<dbReference type="InterPro" id="IPR035994">
    <property type="entry name" value="Nucleoside_phosphorylase_sf"/>
</dbReference>
<comment type="similarity">
    <text evidence="4">Belongs to the PNP/MTAP phosphorylase family. MTAP subfamily.</text>
</comment>
<feature type="binding site" evidence="4">
    <location>
        <position position="13"/>
    </location>
    <ligand>
        <name>phosphate</name>
        <dbReference type="ChEBI" id="CHEBI:43474"/>
    </ligand>
</feature>
<dbReference type="Pfam" id="PF01048">
    <property type="entry name" value="PNP_UDP_1"/>
    <property type="match status" value="1"/>
</dbReference>
<dbReference type="FunFam" id="3.40.50.1580:FF:000008">
    <property type="entry name" value="S-methyl-5'-thioadenosine phosphorylase"/>
    <property type="match status" value="1"/>
</dbReference>
<evidence type="ECO:0000256" key="3">
    <source>
        <dbReference type="ARBA" id="ARBA00022726"/>
    </source>
</evidence>
<proteinExistence type="inferred from homology"/>
<evidence type="ECO:0000313" key="6">
    <source>
        <dbReference type="EMBL" id="AFM10794.1"/>
    </source>
</evidence>